<dbReference type="CDD" id="cd00118">
    <property type="entry name" value="LysM"/>
    <property type="match status" value="1"/>
</dbReference>
<feature type="compositionally biased region" description="Polar residues" evidence="5">
    <location>
        <begin position="351"/>
        <end position="363"/>
    </location>
</feature>
<dbReference type="SUPFAM" id="SSF54106">
    <property type="entry name" value="LysM domain"/>
    <property type="match status" value="1"/>
</dbReference>
<feature type="region of interest" description="Disordered" evidence="5">
    <location>
        <begin position="342"/>
        <end position="363"/>
    </location>
</feature>
<dbReference type="CTD" id="9943190"/>
<dbReference type="GO" id="GO:0005739">
    <property type="term" value="C:mitochondrion"/>
    <property type="evidence" value="ECO:0007669"/>
    <property type="project" value="UniProtKB-SubCell"/>
</dbReference>
<dbReference type="Gene3D" id="3.10.350.10">
    <property type="entry name" value="LysM domain"/>
    <property type="match status" value="1"/>
</dbReference>
<evidence type="ECO:0000259" key="7">
    <source>
        <dbReference type="PROSITE" id="PS51886"/>
    </source>
</evidence>
<dbReference type="KEGG" id="loa:LOAG_16758"/>
<evidence type="ECO:0000313" key="8">
    <source>
        <dbReference type="EMBL" id="EJD76261.1"/>
    </source>
</evidence>
<comment type="similarity">
    <text evidence="2">Belongs to the OXR1 family.</text>
</comment>
<dbReference type="InterPro" id="IPR006571">
    <property type="entry name" value="TLDc_dom"/>
</dbReference>
<dbReference type="EMBL" id="JH712082">
    <property type="protein sequence ID" value="EJD76261.1"/>
    <property type="molecule type" value="Genomic_DNA"/>
</dbReference>
<dbReference type="SMART" id="SM00584">
    <property type="entry name" value="TLDc"/>
    <property type="match status" value="1"/>
</dbReference>
<dbReference type="AlphaFoldDB" id="A0A1S0ULB0"/>
<dbReference type="PROSITE" id="PS51886">
    <property type="entry name" value="TLDC"/>
    <property type="match status" value="1"/>
</dbReference>
<comment type="subcellular location">
    <subcellularLocation>
        <location evidence="1">Mitochondrion</location>
    </subcellularLocation>
</comment>
<proteinExistence type="inferred from homology"/>
<feature type="domain" description="LysM" evidence="6">
    <location>
        <begin position="8"/>
        <end position="51"/>
    </location>
</feature>
<reference evidence="8" key="1">
    <citation type="submission" date="2012-04" db="EMBL/GenBank/DDBJ databases">
        <title>The Genome Sequence of Loa loa.</title>
        <authorList>
            <consortium name="The Broad Institute Genome Sequencing Platform"/>
            <consortium name="Broad Institute Genome Sequencing Center for Infectious Disease"/>
            <person name="Nutman T.B."/>
            <person name="Fink D.L."/>
            <person name="Russ C."/>
            <person name="Young S."/>
            <person name="Zeng Q."/>
            <person name="Gargeya S."/>
            <person name="Alvarado L."/>
            <person name="Berlin A."/>
            <person name="Chapman S.B."/>
            <person name="Chen Z."/>
            <person name="Freedman E."/>
            <person name="Gellesch M."/>
            <person name="Goldberg J."/>
            <person name="Griggs A."/>
            <person name="Gujja S."/>
            <person name="Heilman E.R."/>
            <person name="Heiman D."/>
            <person name="Howarth C."/>
            <person name="Mehta T."/>
            <person name="Neiman D."/>
            <person name="Pearson M."/>
            <person name="Roberts A."/>
            <person name="Saif S."/>
            <person name="Shea T."/>
            <person name="Shenoy N."/>
            <person name="Sisk P."/>
            <person name="Stolte C."/>
            <person name="Sykes S."/>
            <person name="White J."/>
            <person name="Yandava C."/>
            <person name="Haas B."/>
            <person name="Henn M.R."/>
            <person name="Nusbaum C."/>
            <person name="Birren B."/>
        </authorList>
    </citation>
    <scope>NUCLEOTIDE SEQUENCE [LARGE SCALE GENOMIC DNA]</scope>
</reference>
<dbReference type="GO" id="GO:0008340">
    <property type="term" value="P:determination of adult lifespan"/>
    <property type="evidence" value="ECO:0007669"/>
    <property type="project" value="EnsemblMetazoa"/>
</dbReference>
<accession>A0A1S0ULB0</accession>
<evidence type="ECO:0000256" key="4">
    <source>
        <dbReference type="ARBA" id="ARBA00040604"/>
    </source>
</evidence>
<dbReference type="SMART" id="SM00257">
    <property type="entry name" value="LysM"/>
    <property type="match status" value="1"/>
</dbReference>
<dbReference type="GO" id="GO:0006979">
    <property type="term" value="P:response to oxidative stress"/>
    <property type="evidence" value="ECO:0007669"/>
    <property type="project" value="EnsemblMetazoa"/>
</dbReference>
<dbReference type="Pfam" id="PF01476">
    <property type="entry name" value="LysM"/>
    <property type="match status" value="1"/>
</dbReference>
<dbReference type="Pfam" id="PF07534">
    <property type="entry name" value="TLD"/>
    <property type="match status" value="1"/>
</dbReference>
<name>A0A1S0ULB0_LOALO</name>
<organism evidence="8">
    <name type="scientific">Loa loa</name>
    <name type="common">Eye worm</name>
    <name type="synonym">Filaria loa</name>
    <dbReference type="NCBI Taxonomy" id="7209"/>
    <lineage>
        <taxon>Eukaryota</taxon>
        <taxon>Metazoa</taxon>
        <taxon>Ecdysozoa</taxon>
        <taxon>Nematoda</taxon>
        <taxon>Chromadorea</taxon>
        <taxon>Rhabditida</taxon>
        <taxon>Spirurina</taxon>
        <taxon>Spiruromorpha</taxon>
        <taxon>Filarioidea</taxon>
        <taxon>Onchocercidae</taxon>
        <taxon>Loa</taxon>
    </lineage>
</organism>
<protein>
    <recommendedName>
        <fullName evidence="4">Oxidation resistance protein 1</fullName>
    </recommendedName>
</protein>
<evidence type="ECO:0000256" key="1">
    <source>
        <dbReference type="ARBA" id="ARBA00004173"/>
    </source>
</evidence>
<dbReference type="OMA" id="QDLYIMM"/>
<dbReference type="FunCoup" id="A0A1S0ULB0">
    <property type="interactions" value="2359"/>
</dbReference>
<dbReference type="InterPro" id="IPR018392">
    <property type="entry name" value="LysM"/>
</dbReference>
<evidence type="ECO:0000256" key="5">
    <source>
        <dbReference type="SAM" id="MobiDB-lite"/>
    </source>
</evidence>
<evidence type="ECO:0000256" key="2">
    <source>
        <dbReference type="ARBA" id="ARBA00009540"/>
    </source>
</evidence>
<gene>
    <name evidence="8" type="ORF">LOAG_16758</name>
</gene>
<dbReference type="PANTHER" id="PTHR23354">
    <property type="entry name" value="NUCLEOLAR PROTEIN 7/ESTROGEN RECEPTOR COACTIVATOR-RELATED"/>
    <property type="match status" value="1"/>
</dbReference>
<dbReference type="OrthoDB" id="26679at2759"/>
<dbReference type="InterPro" id="IPR036779">
    <property type="entry name" value="LysM_dom_sf"/>
</dbReference>
<keyword evidence="3" id="KW-0496">Mitochondrion</keyword>
<feature type="domain" description="TLDc" evidence="7">
    <location>
        <begin position="701"/>
        <end position="874"/>
    </location>
</feature>
<dbReference type="InParanoid" id="A0A1S0ULB0"/>
<dbReference type="PANTHER" id="PTHR23354:SF62">
    <property type="entry name" value="MUSTARD, ISOFORM V"/>
    <property type="match status" value="1"/>
</dbReference>
<sequence>MDPGALLMEYTVAQSDSIERIAALHDCTVGELMKMNRLATRMVFPGQRLLVPCPMDENGASNVISGKRLSASQSTIAVGSNAHSSERGRIQRGPGVAVQVCGRADTSSDPSTTVLGKHSVSQVYSEKRDLVEAEEADTDTMKRFVKLKVKQITEKYGTVTGTLLVTPNALMFDPDVVHPLVLENGQDLYIMMARMEEVMSVAMFKSATVSNDPKGDREVHDRTYRDSSVPECFTVPATKETVNETSKYLADDIFKNTDVQSPRVFFDDMDLELKRKEGQEAHIEHFGSDFKSPLIVKKGNKLDKVARTARRTYSDLSNDSKQFTDDMPLWQKDEEMNRTFISGNGEDKRQYSLQPSTSVNNTRTGLTCNPLSKLGRTLSTHANTIRGSVTSGAERMTQSAMSGTKSVAQGVVSQSKVVAGTLQTGLQTSVKVAASHAKTAVGAVVAVPQGIASMSSGLFSASQHPEATYFQDEASSKTRKEQNLTALLSLKEKTEQLREEAVRNKHFFYATSMDETLNLLKPVHGLRSPARTFSATEKCTLTDSPYFMAVRLNKKKKHDKGRFPAVDIVRSSSASTEDVIANCARQEFWFAIPKHKVDAIYHFLLQWNPEKHGSGAQKIHPEELIDRQKACELLEDYGFVVLDSEVSDKFGAEVPSSRLFGSSYLNREWEIVTVQEMCRRMSLDQLDKVVLPLPDGATSSQILDEVMIRQMVDVLPARAAGYPWINIYNSEKHGFSLHTFYRKMVDWDEEMSPILLIIRDCEKNVFGAVVSTTVRPSEHFFGTGDSCFLYKYVNDFELNEKVLRIYSWSGLNQFFVKASMDSLSIGASGGHYGLWLDADLNHGRTQACETFQNEPLAGESEDFAVQFVEAYGFRLG</sequence>
<dbReference type="GeneID" id="9943190"/>
<dbReference type="GO" id="GO:0009408">
    <property type="term" value="P:response to heat"/>
    <property type="evidence" value="ECO:0007669"/>
    <property type="project" value="EnsemblMetazoa"/>
</dbReference>
<dbReference type="GO" id="GO:0005634">
    <property type="term" value="C:nucleus"/>
    <property type="evidence" value="ECO:0007669"/>
    <property type="project" value="TreeGrafter"/>
</dbReference>
<evidence type="ECO:0000259" key="6">
    <source>
        <dbReference type="PROSITE" id="PS51782"/>
    </source>
</evidence>
<dbReference type="PROSITE" id="PS51782">
    <property type="entry name" value="LYSM"/>
    <property type="match status" value="1"/>
</dbReference>
<dbReference type="RefSeq" id="XP_020307071.1">
    <property type="nucleotide sequence ID" value="XM_020449412.1"/>
</dbReference>
<evidence type="ECO:0000256" key="3">
    <source>
        <dbReference type="ARBA" id="ARBA00023128"/>
    </source>
</evidence>